<dbReference type="Pfam" id="PF08028">
    <property type="entry name" value="Acyl-CoA_dh_2"/>
    <property type="match status" value="1"/>
</dbReference>
<organism evidence="4 5">
    <name type="scientific">Mesorhizobium atlanticum</name>
    <dbReference type="NCBI Taxonomy" id="2233532"/>
    <lineage>
        <taxon>Bacteria</taxon>
        <taxon>Pseudomonadati</taxon>
        <taxon>Pseudomonadota</taxon>
        <taxon>Alphaproteobacteria</taxon>
        <taxon>Hyphomicrobiales</taxon>
        <taxon>Phyllobacteriaceae</taxon>
        <taxon>Mesorhizobium</taxon>
    </lineage>
</organism>
<keyword evidence="5" id="KW-1185">Reference proteome</keyword>
<name>A0A330H0W2_9HYPH</name>
<dbReference type="InterPro" id="IPR046373">
    <property type="entry name" value="Acyl-CoA_Oxase/DH_mid-dom_sf"/>
</dbReference>
<reference evidence="4 5" key="2">
    <citation type="submission" date="2018-07" db="EMBL/GenBank/DDBJ databases">
        <title>Diversity of Mesorhizobium strains in Brazil.</title>
        <authorList>
            <person name="Helene L.C.F."/>
            <person name="Dall'Agnol R."/>
            <person name="Delamuta J.R.M."/>
            <person name="Hungria M."/>
        </authorList>
    </citation>
    <scope>NUCLEOTIDE SEQUENCE [LARGE SCALE GENOMIC DNA]</scope>
    <source>
        <strain evidence="4 5">CNPSo 3140</strain>
    </source>
</reference>
<dbReference type="InterPro" id="IPR009100">
    <property type="entry name" value="AcylCoA_DH/oxidase_NM_dom_sf"/>
</dbReference>
<reference evidence="5" key="1">
    <citation type="submission" date="2018-06" db="EMBL/GenBank/DDBJ databases">
        <authorList>
            <person name="Helene L.C."/>
            <person name="Dall'Agnol R."/>
            <person name="Delamuta J.R."/>
            <person name="Hungria M."/>
        </authorList>
    </citation>
    <scope>NUCLEOTIDE SEQUENCE [LARGE SCALE GENOMIC DNA]</scope>
    <source>
        <strain evidence="5">CNPSo 3140</strain>
    </source>
</reference>
<dbReference type="AlphaFoldDB" id="A0A330H0W2"/>
<dbReference type="Gene3D" id="1.20.140.10">
    <property type="entry name" value="Butyryl-CoA Dehydrogenase, subunit A, domain 3"/>
    <property type="match status" value="1"/>
</dbReference>
<dbReference type="RefSeq" id="WP_112126694.1">
    <property type="nucleotide sequence ID" value="NZ_QMBQ01000002.1"/>
</dbReference>
<keyword evidence="1" id="KW-0560">Oxidoreductase</keyword>
<gene>
    <name evidence="4" type="ORF">DPM35_07740</name>
</gene>
<dbReference type="PIRSF" id="PIRSF016578">
    <property type="entry name" value="HsaA"/>
    <property type="match status" value="1"/>
</dbReference>
<dbReference type="SUPFAM" id="SSF47203">
    <property type="entry name" value="Acyl-CoA dehydrogenase C-terminal domain-like"/>
    <property type="match status" value="1"/>
</dbReference>
<dbReference type="InterPro" id="IPR013107">
    <property type="entry name" value="Acyl-CoA_DH_C"/>
</dbReference>
<feature type="domain" description="Acyl-CoA dehydrogenase/oxidase N-terminal" evidence="2">
    <location>
        <begin position="25"/>
        <end position="90"/>
    </location>
</feature>
<proteinExistence type="predicted"/>
<sequence>MLDGQSASTAATMIGRFEQIRPLLAEQSERFDADRRLSDDVFDSLSEAGFFRLLLPARLGGCELSPLDFMTVVEHAAAFDGTIGWLVGNGGGISRAGGYLPLDAAQKVFGKPSAFVASSTGAIGKAVRAEAGYRITGRWPFASGAPHATTFAPLCEVNEGSGQIVLAFLPRGSVTLIDNWHVSGMKGTGSWDFEANNAFLPAEFVCDFQPNPTHAGVVYRLPGVSAFVWTVATVPLGIARGAIDALISLGSGHRRQGMTVPVAERDLAHAEIGRCLSQCRAAGAYMRSAMSSLCSTVESGGSDLVAARINYRLACSHAAEVAVSVVLRVNDLIGARALAESQPFERRERDVRAAAKHIAVSAEQFVIGGRYALGGDISRANF</sequence>
<dbReference type="GO" id="GO:0050660">
    <property type="term" value="F:flavin adenine dinucleotide binding"/>
    <property type="evidence" value="ECO:0007669"/>
    <property type="project" value="InterPro"/>
</dbReference>
<dbReference type="InterPro" id="IPR036250">
    <property type="entry name" value="AcylCo_DH-like_C"/>
</dbReference>
<dbReference type="EMBL" id="QMBQ01000002">
    <property type="protein sequence ID" value="RAZ78448.1"/>
    <property type="molecule type" value="Genomic_DNA"/>
</dbReference>
<evidence type="ECO:0000313" key="5">
    <source>
        <dbReference type="Proteomes" id="UP000251956"/>
    </source>
</evidence>
<evidence type="ECO:0000259" key="3">
    <source>
        <dbReference type="Pfam" id="PF08028"/>
    </source>
</evidence>
<dbReference type="PANTHER" id="PTHR43884:SF12">
    <property type="entry name" value="ISOVALERYL-COA DEHYDROGENASE, MITOCHONDRIAL-RELATED"/>
    <property type="match status" value="1"/>
</dbReference>
<dbReference type="SUPFAM" id="SSF56645">
    <property type="entry name" value="Acyl-CoA dehydrogenase NM domain-like"/>
    <property type="match status" value="1"/>
</dbReference>
<protein>
    <submittedName>
        <fullName evidence="4">Uncharacterized protein</fullName>
    </submittedName>
</protein>
<feature type="domain" description="Acyl-CoA dehydrogenase C-terminal" evidence="3">
    <location>
        <begin position="231"/>
        <end position="361"/>
    </location>
</feature>
<dbReference type="GO" id="GO:0003995">
    <property type="term" value="F:acyl-CoA dehydrogenase activity"/>
    <property type="evidence" value="ECO:0007669"/>
    <property type="project" value="TreeGrafter"/>
</dbReference>
<comment type="caution">
    <text evidence="4">The sequence shown here is derived from an EMBL/GenBank/DDBJ whole genome shotgun (WGS) entry which is preliminary data.</text>
</comment>
<dbReference type="Pfam" id="PF02771">
    <property type="entry name" value="Acyl-CoA_dh_N"/>
    <property type="match status" value="1"/>
</dbReference>
<evidence type="ECO:0000259" key="2">
    <source>
        <dbReference type="Pfam" id="PF02771"/>
    </source>
</evidence>
<dbReference type="Proteomes" id="UP000251956">
    <property type="component" value="Unassembled WGS sequence"/>
</dbReference>
<dbReference type="Gene3D" id="1.10.540.10">
    <property type="entry name" value="Acyl-CoA dehydrogenase/oxidase, N-terminal domain"/>
    <property type="match status" value="1"/>
</dbReference>
<evidence type="ECO:0000313" key="4">
    <source>
        <dbReference type="EMBL" id="RAZ78448.1"/>
    </source>
</evidence>
<dbReference type="Gene3D" id="2.40.110.10">
    <property type="entry name" value="Butyryl-CoA Dehydrogenase, subunit A, domain 2"/>
    <property type="match status" value="1"/>
</dbReference>
<accession>A0A330H0W2</accession>
<dbReference type="InterPro" id="IPR037069">
    <property type="entry name" value="AcylCoA_DH/ox_N_sf"/>
</dbReference>
<dbReference type="PANTHER" id="PTHR43884">
    <property type="entry name" value="ACYL-COA DEHYDROGENASE"/>
    <property type="match status" value="1"/>
</dbReference>
<evidence type="ECO:0000256" key="1">
    <source>
        <dbReference type="ARBA" id="ARBA00023002"/>
    </source>
</evidence>
<dbReference type="OrthoDB" id="2986495at2"/>
<dbReference type="InterPro" id="IPR013786">
    <property type="entry name" value="AcylCoA_DH/ox_N"/>
</dbReference>